<gene>
    <name evidence="1" type="ORF">QQF64_023716</name>
</gene>
<protein>
    <submittedName>
        <fullName evidence="1">Uncharacterized protein</fullName>
    </submittedName>
</protein>
<reference evidence="1 2" key="1">
    <citation type="submission" date="2023-09" db="EMBL/GenBank/DDBJ databases">
        <authorList>
            <person name="Wang M."/>
        </authorList>
    </citation>
    <scope>NUCLEOTIDE SEQUENCE [LARGE SCALE GENOMIC DNA]</scope>
    <source>
        <strain evidence="1">GT-2023</strain>
        <tissue evidence="1">Liver</tissue>
    </source>
</reference>
<name>A0ABR3NK27_9TELE</name>
<accession>A0ABR3NK27</accession>
<keyword evidence="2" id="KW-1185">Reference proteome</keyword>
<organism evidence="1 2">
    <name type="scientific">Cirrhinus molitorella</name>
    <name type="common">mud carp</name>
    <dbReference type="NCBI Taxonomy" id="172907"/>
    <lineage>
        <taxon>Eukaryota</taxon>
        <taxon>Metazoa</taxon>
        <taxon>Chordata</taxon>
        <taxon>Craniata</taxon>
        <taxon>Vertebrata</taxon>
        <taxon>Euteleostomi</taxon>
        <taxon>Actinopterygii</taxon>
        <taxon>Neopterygii</taxon>
        <taxon>Teleostei</taxon>
        <taxon>Ostariophysi</taxon>
        <taxon>Cypriniformes</taxon>
        <taxon>Cyprinidae</taxon>
        <taxon>Labeoninae</taxon>
        <taxon>Labeonini</taxon>
        <taxon>Cirrhinus</taxon>
    </lineage>
</organism>
<dbReference type="EMBL" id="JAYMGO010000003">
    <property type="protein sequence ID" value="KAL1277043.1"/>
    <property type="molecule type" value="Genomic_DNA"/>
</dbReference>
<evidence type="ECO:0000313" key="1">
    <source>
        <dbReference type="EMBL" id="KAL1277043.1"/>
    </source>
</evidence>
<sequence>MIRLLLRCSVRAAKGFSGGGALHLINSIQVSLETGLPQKGCVSKNGFARFSPRCTTVALELRHVKSLESSGGAKPWRRPHEKDAVTRIRTGVAAATTQSTNHYTITARHSAGPARETSGVLEYTGSLACLPKDRKFKCTSQALGGRSSNSTSHIASALGLPVAI</sequence>
<dbReference type="Proteomes" id="UP001558613">
    <property type="component" value="Unassembled WGS sequence"/>
</dbReference>
<comment type="caution">
    <text evidence="1">The sequence shown here is derived from an EMBL/GenBank/DDBJ whole genome shotgun (WGS) entry which is preliminary data.</text>
</comment>
<evidence type="ECO:0000313" key="2">
    <source>
        <dbReference type="Proteomes" id="UP001558613"/>
    </source>
</evidence>
<proteinExistence type="predicted"/>